<sequence length="190" mass="21060">MFYKMELHKIIKVEPHMLGRTLHRHLARYLRNAVEGHPLQMPLVKGSNGESVRVDQSSSAVIIAVLDILNTESLEGRVLDDGGVSFMLHYEALVFKLHRGEVVDLMVVGVEREGWWGNVVGVGKMYISRGQMGNEWVYESDGVEGVWITKDGSRSVKSGEIVRVRVVAETPQSEGVVAIGSMIGKYLGTL</sequence>
<dbReference type="InterPro" id="IPR036898">
    <property type="entry name" value="RNA_pol_Rpb7-like_N_sf"/>
</dbReference>
<dbReference type="GO" id="GO:0006367">
    <property type="term" value="P:transcription initiation at RNA polymerase II promoter"/>
    <property type="evidence" value="ECO:0007669"/>
    <property type="project" value="TreeGrafter"/>
</dbReference>
<keyword evidence="6" id="KW-1185">Reference proteome</keyword>
<dbReference type="Proteomes" id="UP000031737">
    <property type="component" value="Unassembled WGS sequence"/>
</dbReference>
<dbReference type="GO" id="GO:0060213">
    <property type="term" value="P:positive regulation of nuclear-transcribed mRNA poly(A) tail shortening"/>
    <property type="evidence" value="ECO:0007669"/>
    <property type="project" value="TreeGrafter"/>
</dbReference>
<dbReference type="Pfam" id="PF03876">
    <property type="entry name" value="SHS2_Rpb7-N"/>
    <property type="match status" value="1"/>
</dbReference>
<feature type="domain" description="RNA polymerase Rpb7-like N-terminal" evidence="4">
    <location>
        <begin position="10"/>
        <end position="82"/>
    </location>
</feature>
<evidence type="ECO:0000256" key="3">
    <source>
        <dbReference type="ARBA" id="ARBA00023163"/>
    </source>
</evidence>
<dbReference type="InterPro" id="IPR005576">
    <property type="entry name" value="Rpb7-like_N"/>
</dbReference>
<dbReference type="GO" id="GO:0000932">
    <property type="term" value="C:P-body"/>
    <property type="evidence" value="ECO:0007669"/>
    <property type="project" value="TreeGrafter"/>
</dbReference>
<evidence type="ECO:0000259" key="4">
    <source>
        <dbReference type="Pfam" id="PF03876"/>
    </source>
</evidence>
<dbReference type="GO" id="GO:0003697">
    <property type="term" value="F:single-stranded DNA binding"/>
    <property type="evidence" value="ECO:0007669"/>
    <property type="project" value="TreeGrafter"/>
</dbReference>
<dbReference type="GO" id="GO:0031369">
    <property type="term" value="F:translation initiation factor binding"/>
    <property type="evidence" value="ECO:0007669"/>
    <property type="project" value="TreeGrafter"/>
</dbReference>
<dbReference type="AlphaFoldDB" id="A0A061J684"/>
<evidence type="ECO:0000313" key="5">
    <source>
        <dbReference type="EMBL" id="ESL10938.1"/>
    </source>
</evidence>
<evidence type="ECO:0000256" key="1">
    <source>
        <dbReference type="ARBA" id="ARBA00004123"/>
    </source>
</evidence>
<dbReference type="Gene3D" id="2.40.50.140">
    <property type="entry name" value="Nucleic acid-binding proteins"/>
    <property type="match status" value="1"/>
</dbReference>
<dbReference type="InterPro" id="IPR045113">
    <property type="entry name" value="Rpb7-like"/>
</dbReference>
<dbReference type="InterPro" id="IPR012340">
    <property type="entry name" value="NA-bd_OB-fold"/>
</dbReference>
<keyword evidence="3" id="KW-0804">Transcription</keyword>
<reference evidence="5 6" key="1">
    <citation type="submission" date="2013-07" db="EMBL/GenBank/DDBJ databases">
        <authorList>
            <person name="Stoco P.H."/>
            <person name="Wagner G."/>
            <person name="Gerber A."/>
            <person name="Zaha A."/>
            <person name="Thompson C."/>
            <person name="Bartholomeu D.C."/>
            <person name="Luckemeyer D.D."/>
            <person name="Bahia D."/>
            <person name="Loreto E."/>
            <person name="Prestes E.B."/>
            <person name="Lima F.M."/>
            <person name="Rodrigues-Luiz G."/>
            <person name="Vallejo G.A."/>
            <person name="Filho J.F."/>
            <person name="Monteiro K.M."/>
            <person name="Tyler K.M."/>
            <person name="de Almeida L.G."/>
            <person name="Ortiz M.F."/>
            <person name="Siervo M.A."/>
            <person name="de Moraes M.H."/>
            <person name="Cunha O.L."/>
            <person name="Mendonca-Neto R."/>
            <person name="Silva R."/>
            <person name="Teixeira S.M."/>
            <person name="Murta S.M."/>
            <person name="Sincero T.C."/>
            <person name="Mendes T.A."/>
            <person name="Urmenyi T.P."/>
            <person name="Silva V.G."/>
            <person name="da Rocha W.D."/>
            <person name="Andersson B."/>
            <person name="Romanha A.J."/>
            <person name="Steindel M."/>
            <person name="de Vasconcelos A.T."/>
            <person name="Grisard E.C."/>
        </authorList>
    </citation>
    <scope>NUCLEOTIDE SEQUENCE [LARGE SCALE GENOMIC DNA]</scope>
    <source>
        <strain evidence="5 6">SC58</strain>
    </source>
</reference>
<dbReference type="GO" id="GO:0045948">
    <property type="term" value="P:positive regulation of translational initiation"/>
    <property type="evidence" value="ECO:0007669"/>
    <property type="project" value="TreeGrafter"/>
</dbReference>
<dbReference type="SUPFAM" id="SSF88798">
    <property type="entry name" value="N-terminal, heterodimerisation domain of RBP7 (RpoE)"/>
    <property type="match status" value="1"/>
</dbReference>
<accession>A0A061J684</accession>
<evidence type="ECO:0000256" key="2">
    <source>
        <dbReference type="ARBA" id="ARBA00022478"/>
    </source>
</evidence>
<evidence type="ECO:0000313" key="6">
    <source>
        <dbReference type="Proteomes" id="UP000031737"/>
    </source>
</evidence>
<comment type="subcellular location">
    <subcellularLocation>
        <location evidence="1">Nucleus</location>
    </subcellularLocation>
</comment>
<organism evidence="5 6">
    <name type="scientific">Trypanosoma rangeli SC58</name>
    <dbReference type="NCBI Taxonomy" id="429131"/>
    <lineage>
        <taxon>Eukaryota</taxon>
        <taxon>Discoba</taxon>
        <taxon>Euglenozoa</taxon>
        <taxon>Kinetoplastea</taxon>
        <taxon>Metakinetoplastina</taxon>
        <taxon>Trypanosomatida</taxon>
        <taxon>Trypanosomatidae</taxon>
        <taxon>Trypanosoma</taxon>
        <taxon>Herpetosoma</taxon>
    </lineage>
</organism>
<keyword evidence="2" id="KW-0240">DNA-directed RNA polymerase</keyword>
<gene>
    <name evidence="5" type="ORF">TRSC58_01321</name>
</gene>
<comment type="caution">
    <text evidence="5">The sequence shown here is derived from an EMBL/GenBank/DDBJ whole genome shotgun (WGS) entry which is preliminary data.</text>
</comment>
<dbReference type="OrthoDB" id="1162399at2759"/>
<dbReference type="GO" id="GO:0003727">
    <property type="term" value="F:single-stranded RNA binding"/>
    <property type="evidence" value="ECO:0007669"/>
    <property type="project" value="TreeGrafter"/>
</dbReference>
<dbReference type="VEuPathDB" id="TriTrypDB:TRSC58_01321"/>
<dbReference type="Gene3D" id="3.30.1490.120">
    <property type="entry name" value="RNA polymerase Rpb7-like, N-terminal domain"/>
    <property type="match status" value="1"/>
</dbReference>
<protein>
    <submittedName>
        <fullName evidence="5">RNA polymerase-like protein</fullName>
    </submittedName>
</protein>
<dbReference type="GO" id="GO:0005665">
    <property type="term" value="C:RNA polymerase II, core complex"/>
    <property type="evidence" value="ECO:0007669"/>
    <property type="project" value="TreeGrafter"/>
</dbReference>
<dbReference type="PANTHER" id="PTHR12709:SF4">
    <property type="entry name" value="DNA-DIRECTED RNA POLYMERASE II SUBUNIT RPB7"/>
    <property type="match status" value="1"/>
</dbReference>
<dbReference type="PANTHER" id="PTHR12709">
    <property type="entry name" value="DNA-DIRECTED RNA POLYMERASE II, III"/>
    <property type="match status" value="1"/>
</dbReference>
<dbReference type="EMBL" id="AUPL01001321">
    <property type="protein sequence ID" value="ESL10938.1"/>
    <property type="molecule type" value="Genomic_DNA"/>
</dbReference>
<name>A0A061J684_TRYRA</name>
<dbReference type="SUPFAM" id="SSF50249">
    <property type="entry name" value="Nucleic acid-binding proteins"/>
    <property type="match status" value="1"/>
</dbReference>
<proteinExistence type="predicted"/>